<organism evidence="1 2">
    <name type="scientific">Lelliottia amnigena</name>
    <name type="common">Enterobacter amnigenus</name>
    <dbReference type="NCBI Taxonomy" id="61646"/>
    <lineage>
        <taxon>Bacteria</taxon>
        <taxon>Pseudomonadati</taxon>
        <taxon>Pseudomonadota</taxon>
        <taxon>Gammaproteobacteria</taxon>
        <taxon>Enterobacterales</taxon>
        <taxon>Enterobacteriaceae</taxon>
        <taxon>Lelliottia</taxon>
    </lineage>
</organism>
<dbReference type="RefSeq" id="WP_202665118.1">
    <property type="nucleotide sequence ID" value="NZ_JAENMR010000001.1"/>
</dbReference>
<name>A0AAP2EXV3_LELAM</name>
<dbReference type="EMBL" id="JAENMS010000001">
    <property type="protein sequence ID" value="MBL5932863.1"/>
    <property type="molecule type" value="Genomic_DNA"/>
</dbReference>
<proteinExistence type="predicted"/>
<sequence length="93" mass="11126">MVRIEFNEYDDGTYYYLYVTDTVRIEKNGMYAMRMETRDSSVRDLGEPFKYLTIRDRDRKDEYFNESLINPHLETAIKAVQILYDIIKLSAHG</sequence>
<protein>
    <submittedName>
        <fullName evidence="1">Uncharacterized protein</fullName>
    </submittedName>
</protein>
<evidence type="ECO:0000313" key="1">
    <source>
        <dbReference type="EMBL" id="MBL5932863.1"/>
    </source>
</evidence>
<evidence type="ECO:0000313" key="2">
    <source>
        <dbReference type="Proteomes" id="UP000653275"/>
    </source>
</evidence>
<reference evidence="1" key="1">
    <citation type="submission" date="2020-12" db="EMBL/GenBank/DDBJ databases">
        <title>Draft genome sequence of Enterobacter spp., Lelliottia spp. and Serratia spp. isolated from drinking water reservoirs and lakes.</title>
        <authorList>
            <person name="Reitter C."/>
            <person name="Neuhaus K."/>
            <person name="Huegler M."/>
        </authorList>
    </citation>
    <scope>NUCLEOTIDE SEQUENCE</scope>
    <source>
        <strain evidence="1">TZW15</strain>
    </source>
</reference>
<accession>A0AAP2EXV3</accession>
<comment type="caution">
    <text evidence="1">The sequence shown here is derived from an EMBL/GenBank/DDBJ whole genome shotgun (WGS) entry which is preliminary data.</text>
</comment>
<dbReference type="AlphaFoldDB" id="A0AAP2EXV3"/>
<dbReference type="Proteomes" id="UP000653275">
    <property type="component" value="Unassembled WGS sequence"/>
</dbReference>
<gene>
    <name evidence="1" type="ORF">I7V27_00030</name>
</gene>